<keyword evidence="1" id="KW-0472">Membrane</keyword>
<evidence type="ECO:0000256" key="1">
    <source>
        <dbReference type="SAM" id="Phobius"/>
    </source>
</evidence>
<proteinExistence type="predicted"/>
<feature type="transmembrane region" description="Helical" evidence="1">
    <location>
        <begin position="46"/>
        <end position="69"/>
    </location>
</feature>
<reference evidence="2" key="1">
    <citation type="submission" date="2022-12" db="EMBL/GenBank/DDBJ databases">
        <title>Polyphasic identification of a Novel Hot-Spring Cyanobacterium Ocullathermofonsia sinensis gen nov. sp. nov. and Genomic Insights on its Adaptations to the Thermal Habitat.</title>
        <authorList>
            <person name="Daroch M."/>
            <person name="Tang J."/>
            <person name="Jiang Y."/>
        </authorList>
    </citation>
    <scope>NUCLEOTIDE SEQUENCE</scope>
    <source>
        <strain evidence="2">PKUAC-SCTA174</strain>
    </source>
</reference>
<dbReference type="EMBL" id="CP113797">
    <property type="protein sequence ID" value="WAL59903.1"/>
    <property type="molecule type" value="Genomic_DNA"/>
</dbReference>
<keyword evidence="1" id="KW-1133">Transmembrane helix</keyword>
<feature type="transmembrane region" description="Helical" evidence="1">
    <location>
        <begin position="177"/>
        <end position="204"/>
    </location>
</feature>
<keyword evidence="3" id="KW-1185">Reference proteome</keyword>
<keyword evidence="1" id="KW-0812">Transmembrane</keyword>
<organism evidence="2 3">
    <name type="scientific">Thermocoleostomius sinensis A174</name>
    <dbReference type="NCBI Taxonomy" id="2016057"/>
    <lineage>
        <taxon>Bacteria</taxon>
        <taxon>Bacillati</taxon>
        <taxon>Cyanobacteriota</taxon>
        <taxon>Cyanophyceae</taxon>
        <taxon>Oculatellales</taxon>
        <taxon>Oculatellaceae</taxon>
        <taxon>Thermocoleostomius</taxon>
    </lineage>
</organism>
<feature type="transmembrane region" description="Helical" evidence="1">
    <location>
        <begin position="118"/>
        <end position="141"/>
    </location>
</feature>
<feature type="transmembrane region" description="Helical" evidence="1">
    <location>
        <begin position="6"/>
        <end position="25"/>
    </location>
</feature>
<sequence>MTLSLLFISFLVFLAIIAYIPWYLGKLGDTILDWLMTISESNRSGYNFLSFIFLPPVIFYGYLLAIFLVSVPGLLGFADFFDCPGFQKAVSSNLNTAFALRSYIRFKLPFKVIAFAPLMMHLYGTFLILLTASLGVVITFIPHQIGKLGHILLNLALRLSDFDDSKLDFLTLTFLPLAIYGICILAIIILIIPVILFAMLDILVDSI</sequence>
<accession>A0A9E8ZEI7</accession>
<dbReference type="AlphaFoldDB" id="A0A9E8ZEI7"/>
<dbReference type="Proteomes" id="UP001163152">
    <property type="component" value="Chromosome"/>
</dbReference>
<evidence type="ECO:0000313" key="2">
    <source>
        <dbReference type="EMBL" id="WAL59903.1"/>
    </source>
</evidence>
<gene>
    <name evidence="2" type="ORF">OXH18_22465</name>
</gene>
<protein>
    <submittedName>
        <fullName evidence="2">Uncharacterized protein</fullName>
    </submittedName>
</protein>
<evidence type="ECO:0000313" key="3">
    <source>
        <dbReference type="Proteomes" id="UP001163152"/>
    </source>
</evidence>
<dbReference type="RefSeq" id="WP_268609720.1">
    <property type="nucleotide sequence ID" value="NZ_CP113797.1"/>
</dbReference>
<name>A0A9E8ZEI7_9CYAN</name>
<dbReference type="KEGG" id="tsin:OXH18_22465"/>